<dbReference type="SUPFAM" id="SSF53448">
    <property type="entry name" value="Nucleotide-diphospho-sugar transferases"/>
    <property type="match status" value="1"/>
</dbReference>
<dbReference type="PANTHER" id="PTHR46390">
    <property type="entry name" value="MANNOSE-1-PHOSPHATE GUANYLYLTRANSFERASE"/>
    <property type="match status" value="1"/>
</dbReference>
<evidence type="ECO:0000313" key="3">
    <source>
        <dbReference type="Proteomes" id="UP000282957"/>
    </source>
</evidence>
<dbReference type="EMBL" id="SACL01000032">
    <property type="protein sequence ID" value="RVT89076.1"/>
    <property type="molecule type" value="Genomic_DNA"/>
</dbReference>
<evidence type="ECO:0000313" key="2">
    <source>
        <dbReference type="EMBL" id="RVT89076.1"/>
    </source>
</evidence>
<feature type="non-terminal residue" evidence="2">
    <location>
        <position position="183"/>
    </location>
</feature>
<reference evidence="2 3" key="1">
    <citation type="submission" date="2019-01" db="EMBL/GenBank/DDBJ databases">
        <authorList>
            <person name="Chen W.-M."/>
        </authorList>
    </citation>
    <scope>NUCLEOTIDE SEQUENCE [LARGE SCALE GENOMIC DNA]</scope>
    <source>
        <strain evidence="2 3">CCP-6</strain>
    </source>
</reference>
<feature type="non-terminal residue" evidence="2">
    <location>
        <position position="1"/>
    </location>
</feature>
<name>A0A437LUL5_9PROT</name>
<dbReference type="Gene3D" id="3.90.550.10">
    <property type="entry name" value="Spore Coat Polysaccharide Biosynthesis Protein SpsA, Chain A"/>
    <property type="match status" value="1"/>
</dbReference>
<gene>
    <name evidence="2" type="primary">cpsB</name>
    <name evidence="2" type="ORF">EOD42_25615</name>
</gene>
<keyword evidence="3" id="KW-1185">Reference proteome</keyword>
<dbReference type="RefSeq" id="WP_276318171.1">
    <property type="nucleotide sequence ID" value="NZ_SACL01000032.1"/>
</dbReference>
<organism evidence="2 3">
    <name type="scientific">Rhodovarius crocodyli</name>
    <dbReference type="NCBI Taxonomy" id="1979269"/>
    <lineage>
        <taxon>Bacteria</taxon>
        <taxon>Pseudomonadati</taxon>
        <taxon>Pseudomonadota</taxon>
        <taxon>Alphaproteobacteria</taxon>
        <taxon>Acetobacterales</taxon>
        <taxon>Roseomonadaceae</taxon>
        <taxon>Rhodovarius</taxon>
    </lineage>
</organism>
<dbReference type="InterPro" id="IPR005835">
    <property type="entry name" value="NTP_transferase_dom"/>
</dbReference>
<sequence length="183" mass="18849">PVARNSAPAIAAAAILAEETNPGAILWIMPADSAISDVPGLHAALARAAAAAAQGRIVTFGMQPTAPETGYGYIESGPALDGLDGVQAIARFVEKPDLATAKDFLAGGRHLWNSGTFVARADTLLAELSNFAPEVVATVRGAMAGAQRDLDFIRLDPAPFAATPNISIDYAVMERTQNGAVVP</sequence>
<dbReference type="Pfam" id="PF00483">
    <property type="entry name" value="NTP_transferase"/>
    <property type="match status" value="1"/>
</dbReference>
<dbReference type="EC" id="2.7.7.13" evidence="2"/>
<feature type="domain" description="Nucleotidyl transferase" evidence="1">
    <location>
        <begin position="3"/>
        <end position="154"/>
    </location>
</feature>
<dbReference type="Proteomes" id="UP000282957">
    <property type="component" value="Unassembled WGS sequence"/>
</dbReference>
<evidence type="ECO:0000259" key="1">
    <source>
        <dbReference type="Pfam" id="PF00483"/>
    </source>
</evidence>
<dbReference type="InterPro" id="IPR029044">
    <property type="entry name" value="Nucleotide-diphossugar_trans"/>
</dbReference>
<protein>
    <submittedName>
        <fullName evidence="2">Mannose-1-phosphate guanylyltransferase/mannose-6-phosphate isomerase</fullName>
        <ecNumber evidence="2">2.7.7.13</ecNumber>
    </submittedName>
</protein>
<dbReference type="GO" id="GO:0016853">
    <property type="term" value="F:isomerase activity"/>
    <property type="evidence" value="ECO:0007669"/>
    <property type="project" value="UniProtKB-KW"/>
</dbReference>
<keyword evidence="2" id="KW-0808">Transferase</keyword>
<dbReference type="GO" id="GO:0004475">
    <property type="term" value="F:mannose-1-phosphate guanylyltransferase (GTP) activity"/>
    <property type="evidence" value="ECO:0007669"/>
    <property type="project" value="UniProtKB-EC"/>
</dbReference>
<keyword evidence="2" id="KW-0548">Nucleotidyltransferase</keyword>
<dbReference type="PANTHER" id="PTHR46390:SF1">
    <property type="entry name" value="MANNOSE-1-PHOSPHATE GUANYLYLTRANSFERASE"/>
    <property type="match status" value="1"/>
</dbReference>
<dbReference type="GO" id="GO:0009298">
    <property type="term" value="P:GDP-mannose biosynthetic process"/>
    <property type="evidence" value="ECO:0007669"/>
    <property type="project" value="TreeGrafter"/>
</dbReference>
<comment type="caution">
    <text evidence="2">The sequence shown here is derived from an EMBL/GenBank/DDBJ whole genome shotgun (WGS) entry which is preliminary data.</text>
</comment>
<dbReference type="InterPro" id="IPR051161">
    <property type="entry name" value="Mannose-6P_isomerase_type2"/>
</dbReference>
<keyword evidence="2" id="KW-0413">Isomerase</keyword>
<accession>A0A437LUL5</accession>
<proteinExistence type="predicted"/>
<dbReference type="AlphaFoldDB" id="A0A437LUL5"/>